<keyword evidence="2" id="KW-1185">Reference proteome</keyword>
<protein>
    <submittedName>
        <fullName evidence="1">Uncharacterized protein</fullName>
    </submittedName>
</protein>
<name>A0A2G5DQL3_AQUCA</name>
<organism evidence="1 2">
    <name type="scientific">Aquilegia coerulea</name>
    <name type="common">Rocky mountain columbine</name>
    <dbReference type="NCBI Taxonomy" id="218851"/>
    <lineage>
        <taxon>Eukaryota</taxon>
        <taxon>Viridiplantae</taxon>
        <taxon>Streptophyta</taxon>
        <taxon>Embryophyta</taxon>
        <taxon>Tracheophyta</taxon>
        <taxon>Spermatophyta</taxon>
        <taxon>Magnoliopsida</taxon>
        <taxon>Ranunculales</taxon>
        <taxon>Ranunculaceae</taxon>
        <taxon>Thalictroideae</taxon>
        <taxon>Aquilegia</taxon>
    </lineage>
</organism>
<gene>
    <name evidence="1" type="ORF">AQUCO_01600209v1</name>
</gene>
<reference evidence="1 2" key="1">
    <citation type="submission" date="2017-09" db="EMBL/GenBank/DDBJ databases">
        <title>WGS assembly of Aquilegia coerulea Goldsmith.</title>
        <authorList>
            <person name="Hodges S."/>
            <person name="Kramer E."/>
            <person name="Nordborg M."/>
            <person name="Tomkins J."/>
            <person name="Borevitz J."/>
            <person name="Derieg N."/>
            <person name="Yan J."/>
            <person name="Mihaltcheva S."/>
            <person name="Hayes R.D."/>
            <person name="Rokhsar D."/>
        </authorList>
    </citation>
    <scope>NUCLEOTIDE SEQUENCE [LARGE SCALE GENOMIC DNA]</scope>
    <source>
        <strain evidence="2">cv. Goldsmith</strain>
    </source>
</reference>
<accession>A0A2G5DQL3</accession>
<dbReference type="EMBL" id="KZ305033">
    <property type="protein sequence ID" value="PIA45811.1"/>
    <property type="molecule type" value="Genomic_DNA"/>
</dbReference>
<dbReference type="AlphaFoldDB" id="A0A2G5DQL3"/>
<proteinExistence type="predicted"/>
<dbReference type="Proteomes" id="UP000230069">
    <property type="component" value="Unassembled WGS sequence"/>
</dbReference>
<evidence type="ECO:0000313" key="2">
    <source>
        <dbReference type="Proteomes" id="UP000230069"/>
    </source>
</evidence>
<evidence type="ECO:0000313" key="1">
    <source>
        <dbReference type="EMBL" id="PIA45810.1"/>
    </source>
</evidence>
<sequence>MSFFSFLSLLLILKWKSFPKFVYFLLHHHLLLLLLLPVLKVQTKVHIFLANGHGVFDDEKMYVMEFLMRRCIMAG</sequence>
<dbReference type="EMBL" id="KZ305033">
    <property type="protein sequence ID" value="PIA45810.1"/>
    <property type="molecule type" value="Genomic_DNA"/>
</dbReference>